<organism evidence="2 3">
    <name type="scientific">Streptomyces monticola</name>
    <dbReference type="NCBI Taxonomy" id="2666263"/>
    <lineage>
        <taxon>Bacteria</taxon>
        <taxon>Bacillati</taxon>
        <taxon>Actinomycetota</taxon>
        <taxon>Actinomycetes</taxon>
        <taxon>Kitasatosporales</taxon>
        <taxon>Streptomycetaceae</taxon>
        <taxon>Streptomyces</taxon>
    </lineage>
</organism>
<dbReference type="Pfam" id="PF03747">
    <property type="entry name" value="ADP_ribosyl_GH"/>
    <property type="match status" value="1"/>
</dbReference>
<dbReference type="RefSeq" id="WP_381835893.1">
    <property type="nucleotide sequence ID" value="NZ_JBHTCF010000014.1"/>
</dbReference>
<dbReference type="InterPro" id="IPR036705">
    <property type="entry name" value="Ribosyl_crysJ1_sf"/>
</dbReference>
<dbReference type="PANTHER" id="PTHR16222">
    <property type="entry name" value="ADP-RIBOSYLGLYCOHYDROLASE"/>
    <property type="match status" value="1"/>
</dbReference>
<reference evidence="3" key="1">
    <citation type="journal article" date="2019" name="Int. J. Syst. Evol. Microbiol.">
        <title>The Global Catalogue of Microorganisms (GCM) 10K type strain sequencing project: providing services to taxonomists for standard genome sequencing and annotation.</title>
        <authorList>
            <consortium name="The Broad Institute Genomics Platform"/>
            <consortium name="The Broad Institute Genome Sequencing Center for Infectious Disease"/>
            <person name="Wu L."/>
            <person name="Ma J."/>
        </authorList>
    </citation>
    <scope>NUCLEOTIDE SEQUENCE [LARGE SCALE GENOMIC DNA]</scope>
    <source>
        <strain evidence="3">SYNS20</strain>
    </source>
</reference>
<proteinExistence type="predicted"/>
<gene>
    <name evidence="2" type="ORF">ACFQVC_28540</name>
</gene>
<accession>A0ABW2JR88</accession>
<sequence length="307" mass="32288">MDSQAALNTAKDSLKGLAVGDAFGEQWSALSSGRDTSLEGPLRNRKTPPAAAWPWTDDTAMALSVGQILERHGEVRPTELARAFGESFAADDGRGYGLGMHELLPRLKTDPDGWARYVTDLFDGQGSLGNGAAMRIAPLGAYFYDDVDRAVEQAALAARVTHAHPEGVAGAVAVAVAASLCARKDQQPLPADAFIRQVMAHTPQGAVHDGLGQAAALPASTTSTEAARVLGNGSRVRADDTVPYAVWCAAQNSDDLTQALWETAQGLGDVDTTCAIAGGIVAARTGVERVSSEWLRRSEPLPDWVNT</sequence>
<protein>
    <submittedName>
        <fullName evidence="2">ADP-ribosylglycohydrolase family protein</fullName>
    </submittedName>
</protein>
<evidence type="ECO:0000256" key="1">
    <source>
        <dbReference type="SAM" id="MobiDB-lite"/>
    </source>
</evidence>
<dbReference type="Gene3D" id="1.10.4080.10">
    <property type="entry name" value="ADP-ribosylation/Crystallin J1"/>
    <property type="match status" value="1"/>
</dbReference>
<dbReference type="EMBL" id="JBHTCF010000014">
    <property type="protein sequence ID" value="MFC7308159.1"/>
    <property type="molecule type" value="Genomic_DNA"/>
</dbReference>
<dbReference type="InterPro" id="IPR050792">
    <property type="entry name" value="ADP-ribosylglycohydrolase"/>
</dbReference>
<evidence type="ECO:0000313" key="2">
    <source>
        <dbReference type="EMBL" id="MFC7308159.1"/>
    </source>
</evidence>
<comment type="caution">
    <text evidence="2">The sequence shown here is derived from an EMBL/GenBank/DDBJ whole genome shotgun (WGS) entry which is preliminary data.</text>
</comment>
<evidence type="ECO:0000313" key="3">
    <source>
        <dbReference type="Proteomes" id="UP001596523"/>
    </source>
</evidence>
<feature type="region of interest" description="Disordered" evidence="1">
    <location>
        <begin position="32"/>
        <end position="51"/>
    </location>
</feature>
<keyword evidence="3" id="KW-1185">Reference proteome</keyword>
<dbReference type="PANTHER" id="PTHR16222:SF12">
    <property type="entry name" value="ADP-RIBOSYLGLYCOHYDROLASE-RELATED"/>
    <property type="match status" value="1"/>
</dbReference>
<dbReference type="SUPFAM" id="SSF101478">
    <property type="entry name" value="ADP-ribosylglycohydrolase"/>
    <property type="match status" value="1"/>
</dbReference>
<name>A0ABW2JR88_9ACTN</name>
<dbReference type="InterPro" id="IPR005502">
    <property type="entry name" value="Ribosyl_crysJ1"/>
</dbReference>
<dbReference type="Proteomes" id="UP001596523">
    <property type="component" value="Unassembled WGS sequence"/>
</dbReference>